<dbReference type="Proteomes" id="UP000886886">
    <property type="component" value="Unassembled WGS sequence"/>
</dbReference>
<dbReference type="Pfam" id="PF18907">
    <property type="entry name" value="DUF5662"/>
    <property type="match status" value="1"/>
</dbReference>
<reference evidence="1" key="1">
    <citation type="submission" date="2020-10" db="EMBL/GenBank/DDBJ databases">
        <authorList>
            <person name="Gilroy R."/>
        </authorList>
    </citation>
    <scope>NUCLEOTIDE SEQUENCE</scope>
    <source>
        <strain evidence="1">ChiSjej3B21-11622</strain>
    </source>
</reference>
<gene>
    <name evidence="1" type="ORF">IAB26_12035</name>
</gene>
<evidence type="ECO:0000313" key="2">
    <source>
        <dbReference type="Proteomes" id="UP000886886"/>
    </source>
</evidence>
<dbReference type="AlphaFoldDB" id="A0A9D1D2Y5"/>
<protein>
    <submittedName>
        <fullName evidence="1">Catalase</fullName>
    </submittedName>
</protein>
<name>A0A9D1D2Y5_9FIRM</name>
<accession>A0A9D1D2Y5</accession>
<evidence type="ECO:0000313" key="1">
    <source>
        <dbReference type="EMBL" id="HIQ97279.1"/>
    </source>
</evidence>
<reference evidence="1" key="2">
    <citation type="journal article" date="2021" name="PeerJ">
        <title>Extensive microbial diversity within the chicken gut microbiome revealed by metagenomics and culture.</title>
        <authorList>
            <person name="Gilroy R."/>
            <person name="Ravi A."/>
            <person name="Getino M."/>
            <person name="Pursley I."/>
            <person name="Horton D.L."/>
            <person name="Alikhan N.F."/>
            <person name="Baker D."/>
            <person name="Gharbi K."/>
            <person name="Hall N."/>
            <person name="Watson M."/>
            <person name="Adriaenssens E.M."/>
            <person name="Foster-Nyarko E."/>
            <person name="Jarju S."/>
            <person name="Secka A."/>
            <person name="Antonio M."/>
            <person name="Oren A."/>
            <person name="Chaudhuri R.R."/>
            <person name="La Ragione R."/>
            <person name="Hildebrand F."/>
            <person name="Pallen M.J."/>
        </authorList>
    </citation>
    <scope>NUCLEOTIDE SEQUENCE</scope>
    <source>
        <strain evidence="1">ChiSjej3B21-11622</strain>
    </source>
</reference>
<dbReference type="EMBL" id="DVFT01000176">
    <property type="protein sequence ID" value="HIQ97279.1"/>
    <property type="molecule type" value="Genomic_DNA"/>
</dbReference>
<organism evidence="1 2">
    <name type="scientific">Candidatus Limivivens merdigallinarum</name>
    <dbReference type="NCBI Taxonomy" id="2840859"/>
    <lineage>
        <taxon>Bacteria</taxon>
        <taxon>Bacillati</taxon>
        <taxon>Bacillota</taxon>
        <taxon>Clostridia</taxon>
        <taxon>Lachnospirales</taxon>
        <taxon>Lachnospiraceae</taxon>
        <taxon>Lachnospiraceae incertae sedis</taxon>
        <taxon>Candidatus Limivivens</taxon>
    </lineage>
</organism>
<comment type="caution">
    <text evidence="1">The sequence shown here is derived from an EMBL/GenBank/DDBJ whole genome shotgun (WGS) entry which is preliminary data.</text>
</comment>
<dbReference type="InterPro" id="IPR043721">
    <property type="entry name" value="DUF5662"/>
</dbReference>
<proteinExistence type="predicted"/>
<sequence>MAFHAVKHFKTITKHKLLVMKECFRVGLYRQGLLHDMSKYSPVEFLVGCRYYQGFQSPNNAERLDKGYSSAWLHHKGRNKHHFEYWIDYSVSKKGNPMEGMKMPRTYVVEMLMDRIAASKTYKGDAYKDSDPLEYYLKGKHHYMMHPETARELEGMLRILADKGERTLYAYVRRVYLSPERNRSGNGCRSVRRSPRRQ</sequence>